<dbReference type="InterPro" id="IPR016024">
    <property type="entry name" value="ARM-type_fold"/>
</dbReference>
<keyword evidence="3" id="KW-0813">Transport</keyword>
<dbReference type="GO" id="GO:0006606">
    <property type="term" value="P:protein import into nucleus"/>
    <property type="evidence" value="ECO:0007669"/>
    <property type="project" value="InterPro"/>
</dbReference>
<keyword evidence="6" id="KW-0653">Protein transport</keyword>
<dbReference type="InterPro" id="IPR040122">
    <property type="entry name" value="Importin_beta"/>
</dbReference>
<evidence type="ECO:0000313" key="9">
    <source>
        <dbReference type="EMBL" id="OMJ68928.1"/>
    </source>
</evidence>
<keyword evidence="10" id="KW-1185">Reference proteome</keyword>
<sequence length="1012" mass="113442">MAEFETLLVKILSPDKNLREASEKIIKDFVCQSAESALIALINSILSTSEQVSVLSAILIQKLFVEGGAISKVNLKSAEAAKNSLLGLINSNISINAKKKIGDILYNFAIFQKWEVELLGYLTNWSISDNPNLQELSLYLFSCVSFREEFFSIITANLSSLAEILYQGLQRLNTTIQLNAALTLFHVMSVVQEDKLHYFSICFDKSLEVLKTSAQSLSFSLQENLPLGDLADLTEKYPAIWIAKMPELINLVTILAKEPKNSVAIRIAAVEIYIVLIKSKEPHAKDIIFLQEAAALGFSLMAEPENALDYQAWANDITDIYTEGVFTVGFSLLGALKKIPEAQSFIHNLTMAHLESSHWLHQNIGLTTYSLIANPDFSSLKNLVQTNGRLQWSFLQTLAIVSAENSIAENQRCLVTEYLLAFLNHQEPKILKQALRSLSLFLTSLIRDDAPIDFFLPYMSRIIESLFVLLGNDLLLAYALDPLSILITYAGSFFTPYTQKFLPGLIIILKAPSAGVNQQIIRAECIRCIGRLVENSDDQSETEKLFSEIWKIWATAEEDPGKIAIIEVLPQFFYKMKTNFVKFLPEVVPELVQRLENDIDIHISENKDKVPGYDQVNVSIRGLGDKIIVINTTKLQSKIFAAQTLRELTKALSSSLGNFLFPIIKSMAGLISFSFNQTIRNNALKTLSLLPLCDSNEQYLIFITPIYTEALQKCIKKHKDTLAILQSLQKFLESFGNVTQMGFNNAQSLSLVLSQVLIKNIDVKNSLLSEYKIVSLRGNSKKSRVLETDAEICNASTVEIMEIVSVLLRSFKEQFKPIFAENFQGVFGELLYKQEIGDNEILTSLCVFCDYVEYTHDIIVKGDKCPILEQFIKFCFNSNDNIRETAAAGIGYCAESSTEAFKAYLGPSIDALKFIVGLENARSSLLQSSESAIGALIKIGCLYSPEIIGLWIDWLPLKTEIKEARQSHAWFLTNFSKISALEPKAFQIVSLMKQANPEFFDENSRNILRNMV</sequence>
<dbReference type="AlphaFoldDB" id="A0A1R2AWP0"/>
<evidence type="ECO:0000256" key="1">
    <source>
        <dbReference type="ARBA" id="ARBA00004123"/>
    </source>
</evidence>
<protein>
    <recommendedName>
        <fullName evidence="8">IPO4/5-like TPR repeats domain-containing protein</fullName>
    </recommendedName>
</protein>
<evidence type="ECO:0000256" key="3">
    <source>
        <dbReference type="ARBA" id="ARBA00022448"/>
    </source>
</evidence>
<reference evidence="9 10" key="1">
    <citation type="submission" date="2016-11" db="EMBL/GenBank/DDBJ databases">
        <title>The macronuclear genome of Stentor coeruleus: a giant cell with tiny introns.</title>
        <authorList>
            <person name="Slabodnick M."/>
            <person name="Ruby J.G."/>
            <person name="Reiff S.B."/>
            <person name="Swart E.C."/>
            <person name="Gosai S."/>
            <person name="Prabakaran S."/>
            <person name="Witkowska E."/>
            <person name="Larue G.E."/>
            <person name="Fisher S."/>
            <person name="Freeman R.M."/>
            <person name="Gunawardena J."/>
            <person name="Chu W."/>
            <person name="Stover N.A."/>
            <person name="Gregory B.D."/>
            <person name="Nowacki M."/>
            <person name="Derisi J."/>
            <person name="Roy S.W."/>
            <person name="Marshall W.F."/>
            <person name="Sood P."/>
        </authorList>
    </citation>
    <scope>NUCLEOTIDE SEQUENCE [LARGE SCALE GENOMIC DNA]</scope>
    <source>
        <strain evidence="9">WM001</strain>
    </source>
</reference>
<dbReference type="SUPFAM" id="SSF48371">
    <property type="entry name" value="ARM repeat"/>
    <property type="match status" value="2"/>
</dbReference>
<dbReference type="Gene3D" id="1.25.10.10">
    <property type="entry name" value="Leucine-rich Repeat Variant"/>
    <property type="match status" value="1"/>
</dbReference>
<keyword evidence="7" id="KW-0539">Nucleus</keyword>
<keyword evidence="5" id="KW-0677">Repeat</keyword>
<comment type="subcellular location">
    <subcellularLocation>
        <location evidence="2">Cytoplasm</location>
    </subcellularLocation>
    <subcellularLocation>
        <location evidence="1">Nucleus</location>
    </subcellularLocation>
</comment>
<feature type="domain" description="IPO4/5-like TPR repeats" evidence="8">
    <location>
        <begin position="112"/>
        <end position="250"/>
    </location>
</feature>
<comment type="caution">
    <text evidence="9">The sequence shown here is derived from an EMBL/GenBank/DDBJ whole genome shotgun (WGS) entry which is preliminary data.</text>
</comment>
<dbReference type="EMBL" id="MPUH01001262">
    <property type="protein sequence ID" value="OMJ68928.1"/>
    <property type="molecule type" value="Genomic_DNA"/>
</dbReference>
<dbReference type="Proteomes" id="UP000187209">
    <property type="component" value="Unassembled WGS sequence"/>
</dbReference>
<keyword evidence="4" id="KW-0963">Cytoplasm</keyword>
<name>A0A1R2AWP0_9CILI</name>
<evidence type="ECO:0000256" key="2">
    <source>
        <dbReference type="ARBA" id="ARBA00004496"/>
    </source>
</evidence>
<evidence type="ECO:0000256" key="7">
    <source>
        <dbReference type="ARBA" id="ARBA00023242"/>
    </source>
</evidence>
<dbReference type="Pfam" id="PF25780">
    <property type="entry name" value="TPR_IPO5"/>
    <property type="match status" value="1"/>
</dbReference>
<evidence type="ECO:0000313" key="10">
    <source>
        <dbReference type="Proteomes" id="UP000187209"/>
    </source>
</evidence>
<accession>A0A1R2AWP0</accession>
<evidence type="ECO:0000259" key="8">
    <source>
        <dbReference type="Pfam" id="PF25780"/>
    </source>
</evidence>
<dbReference type="InterPro" id="IPR011989">
    <property type="entry name" value="ARM-like"/>
</dbReference>
<evidence type="ECO:0000256" key="5">
    <source>
        <dbReference type="ARBA" id="ARBA00022737"/>
    </source>
</evidence>
<evidence type="ECO:0000256" key="6">
    <source>
        <dbReference type="ARBA" id="ARBA00022927"/>
    </source>
</evidence>
<dbReference type="PANTHER" id="PTHR10527">
    <property type="entry name" value="IMPORTIN BETA"/>
    <property type="match status" value="1"/>
</dbReference>
<dbReference type="OrthoDB" id="543373at2759"/>
<evidence type="ECO:0000256" key="4">
    <source>
        <dbReference type="ARBA" id="ARBA00022490"/>
    </source>
</evidence>
<proteinExistence type="predicted"/>
<dbReference type="GO" id="GO:0005737">
    <property type="term" value="C:cytoplasm"/>
    <property type="evidence" value="ECO:0007669"/>
    <property type="project" value="UniProtKB-SubCell"/>
</dbReference>
<gene>
    <name evidence="9" type="ORF">SteCoe_33475</name>
</gene>
<dbReference type="InterPro" id="IPR057672">
    <property type="entry name" value="TPR_IPO4/5"/>
</dbReference>
<organism evidence="9 10">
    <name type="scientific">Stentor coeruleus</name>
    <dbReference type="NCBI Taxonomy" id="5963"/>
    <lineage>
        <taxon>Eukaryota</taxon>
        <taxon>Sar</taxon>
        <taxon>Alveolata</taxon>
        <taxon>Ciliophora</taxon>
        <taxon>Postciliodesmatophora</taxon>
        <taxon>Heterotrichea</taxon>
        <taxon>Heterotrichida</taxon>
        <taxon>Stentoridae</taxon>
        <taxon>Stentor</taxon>
    </lineage>
</organism>